<dbReference type="SUPFAM" id="SSF49401">
    <property type="entry name" value="Bacterial adhesins"/>
    <property type="match status" value="1"/>
</dbReference>
<protein>
    <submittedName>
        <fullName evidence="3">Exotoxin</fullName>
    </submittedName>
</protein>
<dbReference type="InterPro" id="IPR050263">
    <property type="entry name" value="Bact_Fimbrial_Adh_Pro"/>
</dbReference>
<feature type="chain" id="PRO_5016420590" evidence="1">
    <location>
        <begin position="41"/>
        <end position="197"/>
    </location>
</feature>
<evidence type="ECO:0000259" key="2">
    <source>
        <dbReference type="Pfam" id="PF00419"/>
    </source>
</evidence>
<dbReference type="GO" id="GO:0043709">
    <property type="term" value="P:cell adhesion involved in single-species biofilm formation"/>
    <property type="evidence" value="ECO:0007669"/>
    <property type="project" value="TreeGrafter"/>
</dbReference>
<organism evidence="3 4">
    <name type="scientific">Photorhabdus laumondii subsp. clarkei</name>
    <dbReference type="NCBI Taxonomy" id="2029685"/>
    <lineage>
        <taxon>Bacteria</taxon>
        <taxon>Pseudomonadati</taxon>
        <taxon>Pseudomonadota</taxon>
        <taxon>Gammaproteobacteria</taxon>
        <taxon>Enterobacterales</taxon>
        <taxon>Morganellaceae</taxon>
        <taxon>Photorhabdus</taxon>
    </lineage>
</organism>
<keyword evidence="1" id="KW-0732">Signal</keyword>
<dbReference type="Proteomes" id="UP000250870">
    <property type="component" value="Unassembled WGS sequence"/>
</dbReference>
<dbReference type="InterPro" id="IPR000259">
    <property type="entry name" value="Adhesion_dom_fimbrial"/>
</dbReference>
<feature type="signal peptide" evidence="1">
    <location>
        <begin position="1"/>
        <end position="40"/>
    </location>
</feature>
<proteinExistence type="predicted"/>
<dbReference type="InterPro" id="IPR036937">
    <property type="entry name" value="Adhesion_dom_fimbrial_sf"/>
</dbReference>
<evidence type="ECO:0000313" key="3">
    <source>
        <dbReference type="EMBL" id="RAW87946.1"/>
    </source>
</evidence>
<evidence type="ECO:0000256" key="1">
    <source>
        <dbReference type="SAM" id="SignalP"/>
    </source>
</evidence>
<dbReference type="Pfam" id="PF00419">
    <property type="entry name" value="Fimbrial"/>
    <property type="match status" value="1"/>
</dbReference>
<sequence>MNTILKPDRDGLIPSLCRRNRLHVLKALLLLLSISSVCNAKDKFESIVRIKVNVLREACSIQPGDDAITVDFDTVFGKHLYQNERSHSKTFSIHLINCDVTRAREVNIKFLGKENNELPGFLAFQPGSQASGAAVGIESLAGEPISINKTVKKYRLNNGNATLDFKAYVQGEPSAIKNHSIVFGKFSAISTFMLDYE</sequence>
<dbReference type="Gene3D" id="2.60.40.1090">
    <property type="entry name" value="Fimbrial-type adhesion domain"/>
    <property type="match status" value="1"/>
</dbReference>
<dbReference type="EMBL" id="NSCI01000024">
    <property type="protein sequence ID" value="RAW87946.1"/>
    <property type="molecule type" value="Genomic_DNA"/>
</dbReference>
<dbReference type="RefSeq" id="WP_113026447.1">
    <property type="nucleotide sequence ID" value="NZ_CAWNWQ010000024.1"/>
</dbReference>
<reference evidence="3 4" key="1">
    <citation type="journal article" date="2018" name="Int. J. Syst. Evol. Microbiol.">
        <title>Whole-genome-based revisit of Photorhabdus phylogeny: proposal for the elevation of most Photorhabdus subspecies to the species level and description of one novel species Photorhabdus bodei sp. nov., and one novel subspecies Photorhabdus laumondii subsp. clarkei subsp. nov.</title>
        <authorList>
            <person name="Machado R.A.R."/>
            <person name="Wuthrich D."/>
            <person name="Kuhnert P."/>
            <person name="Arce C.C.M."/>
            <person name="Thonen L."/>
            <person name="Ruiz C."/>
            <person name="Zhang X."/>
            <person name="Robert C.A.M."/>
            <person name="Karimi J."/>
            <person name="Kamali S."/>
            <person name="Ma J."/>
            <person name="Bruggmann R."/>
            <person name="Erb M."/>
        </authorList>
    </citation>
    <scope>NUCLEOTIDE SEQUENCE [LARGE SCALE GENOMIC DNA]</scope>
    <source>
        <strain evidence="3 4">BOJ-47</strain>
    </source>
</reference>
<evidence type="ECO:0000313" key="4">
    <source>
        <dbReference type="Proteomes" id="UP000250870"/>
    </source>
</evidence>
<dbReference type="PANTHER" id="PTHR33420">
    <property type="entry name" value="FIMBRIAL SUBUNIT ELFA-RELATED"/>
    <property type="match status" value="1"/>
</dbReference>
<dbReference type="InterPro" id="IPR008966">
    <property type="entry name" value="Adhesion_dom_sf"/>
</dbReference>
<comment type="caution">
    <text evidence="3">The sequence shown here is derived from an EMBL/GenBank/DDBJ whole genome shotgun (WGS) entry which is preliminary data.</text>
</comment>
<accession>A0A329VDM4</accession>
<gene>
    <name evidence="3" type="ORF">CKY01_16275</name>
</gene>
<dbReference type="PANTHER" id="PTHR33420:SF26">
    <property type="entry name" value="FIMBRIAL SUBUNIT"/>
    <property type="match status" value="1"/>
</dbReference>
<feature type="domain" description="Fimbrial-type adhesion" evidence="2">
    <location>
        <begin position="50"/>
        <end position="196"/>
    </location>
</feature>
<dbReference type="GO" id="GO:0009289">
    <property type="term" value="C:pilus"/>
    <property type="evidence" value="ECO:0007669"/>
    <property type="project" value="InterPro"/>
</dbReference>
<dbReference type="AlphaFoldDB" id="A0A329VDM4"/>
<name>A0A329VDM4_9GAMM</name>